<proteinExistence type="inferred from homology"/>
<dbReference type="EC" id="2.7.7.7" evidence="2"/>
<dbReference type="GO" id="GO:0003887">
    <property type="term" value="F:DNA-directed DNA polymerase activity"/>
    <property type="evidence" value="ECO:0007669"/>
    <property type="project" value="UniProtKB-KW"/>
</dbReference>
<keyword evidence="9" id="KW-0067">ATP-binding</keyword>
<evidence type="ECO:0000256" key="9">
    <source>
        <dbReference type="ARBA" id="ARBA00022840"/>
    </source>
</evidence>
<evidence type="ECO:0000256" key="8">
    <source>
        <dbReference type="ARBA" id="ARBA00022833"/>
    </source>
</evidence>
<dbReference type="Pfam" id="PF22608">
    <property type="entry name" value="DNAX_ATPase_lid"/>
    <property type="match status" value="1"/>
</dbReference>
<dbReference type="Gene3D" id="1.20.272.10">
    <property type="match status" value="1"/>
</dbReference>
<evidence type="ECO:0000256" key="4">
    <source>
        <dbReference type="ARBA" id="ARBA00022695"/>
    </source>
</evidence>
<comment type="similarity">
    <text evidence="1">Belongs to the DnaX/STICHEL family.</text>
</comment>
<keyword evidence="3" id="KW-0808">Transferase</keyword>
<keyword evidence="7" id="KW-0547">Nucleotide-binding</keyword>
<dbReference type="Gene3D" id="1.10.8.60">
    <property type="match status" value="1"/>
</dbReference>
<dbReference type="InterPro" id="IPR050238">
    <property type="entry name" value="DNA_Rep/Repair_Clamp_Loader"/>
</dbReference>
<evidence type="ECO:0000256" key="6">
    <source>
        <dbReference type="ARBA" id="ARBA00022723"/>
    </source>
</evidence>
<dbReference type="OrthoDB" id="9810148at2"/>
<dbReference type="GO" id="GO:0006261">
    <property type="term" value="P:DNA-templated DNA replication"/>
    <property type="evidence" value="ECO:0007669"/>
    <property type="project" value="TreeGrafter"/>
</dbReference>
<dbReference type="CDD" id="cd18137">
    <property type="entry name" value="HLD_clamp_pol_III_gamma_tau"/>
    <property type="match status" value="1"/>
</dbReference>
<feature type="compositionally biased region" description="Acidic residues" evidence="12">
    <location>
        <begin position="777"/>
        <end position="790"/>
    </location>
</feature>
<feature type="domain" description="AAA+ ATPase" evidence="13">
    <location>
        <begin position="36"/>
        <end position="179"/>
    </location>
</feature>
<dbReference type="EMBL" id="PTJD01000012">
    <property type="protein sequence ID" value="PPK92908.1"/>
    <property type="molecule type" value="Genomic_DNA"/>
</dbReference>
<dbReference type="SUPFAM" id="SSF52540">
    <property type="entry name" value="P-loop containing nucleoside triphosphate hydrolases"/>
    <property type="match status" value="1"/>
</dbReference>
<dbReference type="AlphaFoldDB" id="A0A2S6IFB9"/>
<feature type="compositionally biased region" description="Low complexity" evidence="12">
    <location>
        <begin position="439"/>
        <end position="450"/>
    </location>
</feature>
<evidence type="ECO:0000256" key="12">
    <source>
        <dbReference type="SAM" id="MobiDB-lite"/>
    </source>
</evidence>
<dbReference type="GO" id="GO:0005524">
    <property type="term" value="F:ATP binding"/>
    <property type="evidence" value="ECO:0007669"/>
    <property type="project" value="UniProtKB-KW"/>
</dbReference>
<dbReference type="NCBIfam" id="NF005846">
    <property type="entry name" value="PRK07764.1-6"/>
    <property type="match status" value="1"/>
</dbReference>
<dbReference type="SUPFAM" id="SSF48019">
    <property type="entry name" value="post-AAA+ oligomerization domain-like"/>
    <property type="match status" value="1"/>
</dbReference>
<name>A0A2S6IFB9_9ACTN</name>
<dbReference type="InterPro" id="IPR003593">
    <property type="entry name" value="AAA+_ATPase"/>
</dbReference>
<feature type="compositionally biased region" description="Low complexity" evidence="12">
    <location>
        <begin position="458"/>
        <end position="482"/>
    </location>
</feature>
<protein>
    <recommendedName>
        <fullName evidence="2">DNA-directed DNA polymerase</fullName>
        <ecNumber evidence="2">2.7.7.7</ecNumber>
    </recommendedName>
</protein>
<feature type="compositionally biased region" description="Pro residues" evidence="12">
    <location>
        <begin position="655"/>
        <end position="665"/>
    </location>
</feature>
<evidence type="ECO:0000259" key="13">
    <source>
        <dbReference type="SMART" id="SM00382"/>
    </source>
</evidence>
<keyword evidence="15" id="KW-1185">Reference proteome</keyword>
<gene>
    <name evidence="14" type="ORF">CLV92_11281</name>
</gene>
<feature type="compositionally biased region" description="Low complexity" evidence="12">
    <location>
        <begin position="418"/>
        <end position="431"/>
    </location>
</feature>
<dbReference type="InterPro" id="IPR022754">
    <property type="entry name" value="DNA_pol_III_gamma-3"/>
</dbReference>
<dbReference type="RefSeq" id="WP_104434282.1">
    <property type="nucleotide sequence ID" value="NZ_PTJD01000012.1"/>
</dbReference>
<feature type="compositionally biased region" description="Gly residues" evidence="12">
    <location>
        <begin position="609"/>
        <end position="618"/>
    </location>
</feature>
<dbReference type="PANTHER" id="PTHR11669">
    <property type="entry name" value="REPLICATION FACTOR C / DNA POLYMERASE III GAMMA-TAU SUBUNIT"/>
    <property type="match status" value="1"/>
</dbReference>
<dbReference type="NCBIfam" id="TIGR02397">
    <property type="entry name" value="dnaX_nterm"/>
    <property type="match status" value="1"/>
</dbReference>
<evidence type="ECO:0000256" key="11">
    <source>
        <dbReference type="ARBA" id="ARBA00049244"/>
    </source>
</evidence>
<dbReference type="FunFam" id="3.40.50.300:FF:000014">
    <property type="entry name" value="DNA polymerase III subunit gamma/tau"/>
    <property type="match status" value="1"/>
</dbReference>
<reference evidence="14 15" key="1">
    <citation type="submission" date="2018-02" db="EMBL/GenBank/DDBJ databases">
        <title>Genomic Encyclopedia of Archaeal and Bacterial Type Strains, Phase II (KMG-II): from individual species to whole genera.</title>
        <authorList>
            <person name="Goeker M."/>
        </authorList>
    </citation>
    <scope>NUCLEOTIDE SEQUENCE [LARGE SCALE GENOMIC DNA]</scope>
    <source>
        <strain evidence="14 15">DSM 22857</strain>
    </source>
</reference>
<evidence type="ECO:0000256" key="1">
    <source>
        <dbReference type="ARBA" id="ARBA00006360"/>
    </source>
</evidence>
<dbReference type="Pfam" id="PF12169">
    <property type="entry name" value="DNA_pol3_gamma3"/>
    <property type="match status" value="1"/>
</dbReference>
<feature type="compositionally biased region" description="Low complexity" evidence="12">
    <location>
        <begin position="730"/>
        <end position="761"/>
    </location>
</feature>
<keyword evidence="5" id="KW-0235">DNA replication</keyword>
<feature type="region of interest" description="Disordered" evidence="12">
    <location>
        <begin position="390"/>
        <end position="524"/>
    </location>
</feature>
<feature type="compositionally biased region" description="Low complexity" evidence="12">
    <location>
        <begin position="501"/>
        <end position="513"/>
    </location>
</feature>
<sequence length="812" mass="83457">MSTALYRRYRPESFAEVIGQEHVTGPLMQALGKGRITHAYLFSGPRGCGKTTSARILARCLNCAQGPTPTPCGVCDSCRELARGGPGSIDVVEIDAASHGGVDDARDLRERATFAPARDRFKIYILDEAHMVTPHGFNALLKTVEEPPPHVKFVFATTEPDKVLTTIRSRTHHYPFRLVPPSQLSAYLEELCTREDVPVGKGVLPLVVRAGAGSVRDSLSVLDQLIAGAGQDGLTYDRAVALLGYTHASLLDDVVEGLAAQDAATVFRVVERVVDSGQEPRRFADDLLQRLRDLVITAAVPDDAAAVLGVPEDQVDRLRAQAAHFGRAELSRAADVVNAGLAEMTGATSPRLQLELLCARLLLPAADGADGLGARVDRLERRLAAGAPAATAPLAPAPRVGPPAGAAPSAAPAPAPATPEAEAPEAATPEAEAPEAEAPEVAAPAAAPAAAPTPPQAPATQAPAPAAQAPAADPAPAQAGTADGWPTTRLPGSGAAPGQTPAPADGAAEVPAAAPAPPTGGGEEVEVVRRLWTDVLDRLFRLKRGAWTLVSESATVAGCRGGVLTLQFKTSGLAATFSRGTYADYLREALLDATGLDCRVEAVSADGQSAGGPQGGRRGPARPAPRSAAPRTTQPQPTQPQQTPPQPAQPQRTPAGPPAGGPPTAAPSQPGRPEQPARQAGPAPEPPAAVVPGPDDDIPWPDAPIDDPGEEQLSAPRRSRPEQPTPEQPAPAQATPAQVPTGRPAARPAPSGPGPRQRPVAPSSPPAAAPAAPAAPADDEPSRDDVDAEDSPLMGPAVVEQILGGRVISTDE</sequence>
<dbReference type="Gene3D" id="3.40.50.300">
    <property type="entry name" value="P-loop containing nucleotide triphosphate hydrolases"/>
    <property type="match status" value="1"/>
</dbReference>
<feature type="compositionally biased region" description="Low complexity" evidence="12">
    <location>
        <begin position="666"/>
        <end position="682"/>
    </location>
</feature>
<accession>A0A2S6IFB9</accession>
<comment type="caution">
    <text evidence="14">The sequence shown here is derived from an EMBL/GenBank/DDBJ whole genome shotgun (WGS) entry which is preliminary data.</text>
</comment>
<feature type="compositionally biased region" description="Acidic residues" evidence="12">
    <location>
        <begin position="694"/>
        <end position="710"/>
    </location>
</feature>
<dbReference type="Pfam" id="PF13177">
    <property type="entry name" value="DNA_pol3_delta2"/>
    <property type="match status" value="1"/>
</dbReference>
<dbReference type="CDD" id="cd00009">
    <property type="entry name" value="AAA"/>
    <property type="match status" value="1"/>
</dbReference>
<evidence type="ECO:0000256" key="3">
    <source>
        <dbReference type="ARBA" id="ARBA00022679"/>
    </source>
</evidence>
<dbReference type="Proteomes" id="UP000239485">
    <property type="component" value="Unassembled WGS sequence"/>
</dbReference>
<dbReference type="GO" id="GO:0003677">
    <property type="term" value="F:DNA binding"/>
    <property type="evidence" value="ECO:0007669"/>
    <property type="project" value="InterPro"/>
</dbReference>
<keyword evidence="4" id="KW-0548">Nucleotidyltransferase</keyword>
<feature type="compositionally biased region" description="Low complexity" evidence="12">
    <location>
        <begin position="624"/>
        <end position="641"/>
    </location>
</feature>
<organism evidence="14 15">
    <name type="scientific">Kineococcus xinjiangensis</name>
    <dbReference type="NCBI Taxonomy" id="512762"/>
    <lineage>
        <taxon>Bacteria</taxon>
        <taxon>Bacillati</taxon>
        <taxon>Actinomycetota</taxon>
        <taxon>Actinomycetes</taxon>
        <taxon>Kineosporiales</taxon>
        <taxon>Kineosporiaceae</taxon>
        <taxon>Kineococcus</taxon>
    </lineage>
</organism>
<evidence type="ECO:0000256" key="2">
    <source>
        <dbReference type="ARBA" id="ARBA00012417"/>
    </source>
</evidence>
<comment type="catalytic activity">
    <reaction evidence="11">
        <text>DNA(n) + a 2'-deoxyribonucleoside 5'-triphosphate = DNA(n+1) + diphosphate</text>
        <dbReference type="Rhea" id="RHEA:22508"/>
        <dbReference type="Rhea" id="RHEA-COMP:17339"/>
        <dbReference type="Rhea" id="RHEA-COMP:17340"/>
        <dbReference type="ChEBI" id="CHEBI:33019"/>
        <dbReference type="ChEBI" id="CHEBI:61560"/>
        <dbReference type="ChEBI" id="CHEBI:173112"/>
        <dbReference type="EC" id="2.7.7.7"/>
    </reaction>
</comment>
<evidence type="ECO:0000313" key="15">
    <source>
        <dbReference type="Proteomes" id="UP000239485"/>
    </source>
</evidence>
<dbReference type="InterPro" id="IPR045085">
    <property type="entry name" value="HLD_clamp_pol_III_gamma_tau"/>
</dbReference>
<evidence type="ECO:0000256" key="5">
    <source>
        <dbReference type="ARBA" id="ARBA00022705"/>
    </source>
</evidence>
<keyword evidence="10" id="KW-0239">DNA-directed DNA polymerase</keyword>
<dbReference type="PANTHER" id="PTHR11669:SF0">
    <property type="entry name" value="PROTEIN STICHEL-LIKE 2"/>
    <property type="match status" value="1"/>
</dbReference>
<evidence type="ECO:0000256" key="7">
    <source>
        <dbReference type="ARBA" id="ARBA00022741"/>
    </source>
</evidence>
<evidence type="ECO:0000256" key="10">
    <source>
        <dbReference type="ARBA" id="ARBA00022932"/>
    </source>
</evidence>
<keyword evidence="8" id="KW-0862">Zinc</keyword>
<dbReference type="InterPro" id="IPR008921">
    <property type="entry name" value="DNA_pol3_clamp-load_cplx_C"/>
</dbReference>
<feature type="region of interest" description="Disordered" evidence="12">
    <location>
        <begin position="605"/>
        <end position="812"/>
    </location>
</feature>
<dbReference type="GO" id="GO:0009360">
    <property type="term" value="C:DNA polymerase III complex"/>
    <property type="evidence" value="ECO:0007669"/>
    <property type="project" value="InterPro"/>
</dbReference>
<evidence type="ECO:0000313" key="14">
    <source>
        <dbReference type="EMBL" id="PPK92908.1"/>
    </source>
</evidence>
<dbReference type="GO" id="GO:0046872">
    <property type="term" value="F:metal ion binding"/>
    <property type="evidence" value="ECO:0007669"/>
    <property type="project" value="UniProtKB-KW"/>
</dbReference>
<dbReference type="InterPro" id="IPR027417">
    <property type="entry name" value="P-loop_NTPase"/>
</dbReference>
<dbReference type="InterPro" id="IPR012763">
    <property type="entry name" value="DNA_pol_III_sug/sutau_N"/>
</dbReference>
<dbReference type="SMART" id="SM00382">
    <property type="entry name" value="AAA"/>
    <property type="match status" value="1"/>
</dbReference>
<keyword evidence="6" id="KW-0479">Metal-binding</keyword>